<sequence>MAEVVMLAEQAPERHIFRRVLPYLRPHRAALVRTLLVVLGCAGTVAATPPLIGRAADAIVARDRGALTVTVVALTVVVVAQIALARWSELMLLRAGERVVRDLRDQAVHRLAHAPLRFLEAHRSGDLLRRTTGEVTELAQFVRRDLPNLVVITATLLLTTVTLLVYSWLLTLVVAVVFVPPALVALRTFQRGAEAAFGGQAAAEATVAATHGETLIARELLQTSGALPSWLDRVRRENGHVVTKARRTARVEVNLELVSLIEGVALAVLLGLGSWMAASDRLGIGAVVVFVLASRTLFEGLGDGSQLIGELQIARTGLARLLDLLESPGSQPITTPSSGSSKSGGLPPRGELRVERATYGYLDGTPVLRGIDLSFPPGDRVAIVGVTGSGKTTLGKLLCGLYPPDAGRVTYCGTDLRELSGPALSRVVALVPQTVHILTGTVADNLALVPGSPGRAEIADAVDRLGLRPWADGLPDGLDTRVGVRGERLSAGERQLIGLARAALIDPAVLVLDEATADIDPVTAGWAERALGELCGDRTLIVIAHRPATVELFPRTIRVADGTVTERTPPPWPLQTAWSGSSSTPSPHA</sequence>
<keyword evidence="3" id="KW-0547">Nucleotide-binding</keyword>
<feature type="compositionally biased region" description="Polar residues" evidence="7">
    <location>
        <begin position="576"/>
        <end position="589"/>
    </location>
</feature>
<dbReference type="Gene3D" id="3.40.50.300">
    <property type="entry name" value="P-loop containing nucleotide triphosphate hydrolases"/>
    <property type="match status" value="1"/>
</dbReference>
<dbReference type="Pfam" id="PF00005">
    <property type="entry name" value="ABC_tran"/>
    <property type="match status" value="1"/>
</dbReference>
<comment type="caution">
    <text evidence="11">The sequence shown here is derived from an EMBL/GenBank/DDBJ whole genome shotgun (WGS) entry which is preliminary data.</text>
</comment>
<keyword evidence="6 8" id="KW-0472">Membrane</keyword>
<dbReference type="GO" id="GO:0005886">
    <property type="term" value="C:plasma membrane"/>
    <property type="evidence" value="ECO:0007669"/>
    <property type="project" value="UniProtKB-SubCell"/>
</dbReference>
<evidence type="ECO:0000259" key="10">
    <source>
        <dbReference type="PROSITE" id="PS50929"/>
    </source>
</evidence>
<dbReference type="PROSITE" id="PS00211">
    <property type="entry name" value="ABC_TRANSPORTER_1"/>
    <property type="match status" value="1"/>
</dbReference>
<dbReference type="SMART" id="SM00382">
    <property type="entry name" value="AAA"/>
    <property type="match status" value="1"/>
</dbReference>
<dbReference type="InterPro" id="IPR039421">
    <property type="entry name" value="Type_1_exporter"/>
</dbReference>
<evidence type="ECO:0000256" key="1">
    <source>
        <dbReference type="ARBA" id="ARBA00004651"/>
    </source>
</evidence>
<feature type="transmembrane region" description="Helical" evidence="8">
    <location>
        <begin position="149"/>
        <end position="179"/>
    </location>
</feature>
<dbReference type="PROSITE" id="PS50929">
    <property type="entry name" value="ABC_TM1F"/>
    <property type="match status" value="1"/>
</dbReference>
<evidence type="ECO:0000256" key="7">
    <source>
        <dbReference type="SAM" id="MobiDB-lite"/>
    </source>
</evidence>
<dbReference type="SUPFAM" id="SSF90123">
    <property type="entry name" value="ABC transporter transmembrane region"/>
    <property type="match status" value="1"/>
</dbReference>
<dbReference type="PANTHER" id="PTHR24221">
    <property type="entry name" value="ATP-BINDING CASSETTE SUB-FAMILY B"/>
    <property type="match status" value="1"/>
</dbReference>
<dbReference type="Proteomes" id="UP000274601">
    <property type="component" value="Unassembled WGS sequence"/>
</dbReference>
<dbReference type="PROSITE" id="PS50893">
    <property type="entry name" value="ABC_TRANSPORTER_2"/>
    <property type="match status" value="1"/>
</dbReference>
<dbReference type="InterPro" id="IPR003439">
    <property type="entry name" value="ABC_transporter-like_ATP-bd"/>
</dbReference>
<dbReference type="InterPro" id="IPR036640">
    <property type="entry name" value="ABC1_TM_sf"/>
</dbReference>
<evidence type="ECO:0000256" key="8">
    <source>
        <dbReference type="SAM" id="Phobius"/>
    </source>
</evidence>
<name>A0A495QUB2_9ACTN</name>
<evidence type="ECO:0000259" key="9">
    <source>
        <dbReference type="PROSITE" id="PS50893"/>
    </source>
</evidence>
<gene>
    <name evidence="11" type="ORF">BZB76_2372</name>
</gene>
<feature type="domain" description="ABC transporter" evidence="9">
    <location>
        <begin position="352"/>
        <end position="586"/>
    </location>
</feature>
<protein>
    <submittedName>
        <fullName evidence="11">ABC-type multidrug transport system fused ATPase/permease subunit</fullName>
    </submittedName>
</protein>
<dbReference type="GO" id="GO:0016887">
    <property type="term" value="F:ATP hydrolysis activity"/>
    <property type="evidence" value="ECO:0007669"/>
    <property type="project" value="InterPro"/>
</dbReference>
<feature type="domain" description="ABC transmembrane type-1" evidence="10">
    <location>
        <begin position="35"/>
        <end position="312"/>
    </location>
</feature>
<dbReference type="InterPro" id="IPR011527">
    <property type="entry name" value="ABC1_TM_dom"/>
</dbReference>
<evidence type="ECO:0000313" key="12">
    <source>
        <dbReference type="Proteomes" id="UP000274601"/>
    </source>
</evidence>
<organism evidence="11 12">
    <name type="scientific">Actinomadura pelletieri DSM 43383</name>
    <dbReference type="NCBI Taxonomy" id="1120940"/>
    <lineage>
        <taxon>Bacteria</taxon>
        <taxon>Bacillati</taxon>
        <taxon>Actinomycetota</taxon>
        <taxon>Actinomycetes</taxon>
        <taxon>Streptosporangiales</taxon>
        <taxon>Thermomonosporaceae</taxon>
        <taxon>Actinomadura</taxon>
    </lineage>
</organism>
<dbReference type="EMBL" id="RBWU01000002">
    <property type="protein sequence ID" value="RKS77003.1"/>
    <property type="molecule type" value="Genomic_DNA"/>
</dbReference>
<evidence type="ECO:0000256" key="2">
    <source>
        <dbReference type="ARBA" id="ARBA00022692"/>
    </source>
</evidence>
<feature type="transmembrane region" description="Helical" evidence="8">
    <location>
        <begin position="65"/>
        <end position="84"/>
    </location>
</feature>
<reference evidence="11 12" key="1">
    <citation type="submission" date="2018-10" db="EMBL/GenBank/DDBJ databases">
        <title>Genomic Encyclopedia of Archaeal and Bacterial Type Strains, Phase II (KMG-II): from individual species to whole genera.</title>
        <authorList>
            <person name="Goeker M."/>
        </authorList>
    </citation>
    <scope>NUCLEOTIDE SEQUENCE [LARGE SCALE GENOMIC DNA]</scope>
    <source>
        <strain evidence="11 12">DSM 43383</strain>
    </source>
</reference>
<evidence type="ECO:0000256" key="4">
    <source>
        <dbReference type="ARBA" id="ARBA00022840"/>
    </source>
</evidence>
<keyword evidence="4" id="KW-0067">ATP-binding</keyword>
<evidence type="ECO:0000256" key="3">
    <source>
        <dbReference type="ARBA" id="ARBA00022741"/>
    </source>
</evidence>
<dbReference type="InterPro" id="IPR027417">
    <property type="entry name" value="P-loop_NTPase"/>
</dbReference>
<dbReference type="GO" id="GO:0005524">
    <property type="term" value="F:ATP binding"/>
    <property type="evidence" value="ECO:0007669"/>
    <property type="project" value="UniProtKB-KW"/>
</dbReference>
<dbReference type="InterPro" id="IPR003593">
    <property type="entry name" value="AAA+_ATPase"/>
</dbReference>
<evidence type="ECO:0000256" key="6">
    <source>
        <dbReference type="ARBA" id="ARBA00023136"/>
    </source>
</evidence>
<dbReference type="GO" id="GO:0034040">
    <property type="term" value="F:ATPase-coupled lipid transmembrane transporter activity"/>
    <property type="evidence" value="ECO:0007669"/>
    <property type="project" value="TreeGrafter"/>
</dbReference>
<dbReference type="PANTHER" id="PTHR24221:SF654">
    <property type="entry name" value="ATP-BINDING CASSETTE SUB-FAMILY B MEMBER 6"/>
    <property type="match status" value="1"/>
</dbReference>
<evidence type="ECO:0000256" key="5">
    <source>
        <dbReference type="ARBA" id="ARBA00022989"/>
    </source>
</evidence>
<dbReference type="RefSeq" id="WP_121434252.1">
    <property type="nucleotide sequence ID" value="NZ_RBWU01000002.1"/>
</dbReference>
<keyword evidence="12" id="KW-1185">Reference proteome</keyword>
<dbReference type="SUPFAM" id="SSF52540">
    <property type="entry name" value="P-loop containing nucleoside triphosphate hydrolases"/>
    <property type="match status" value="1"/>
</dbReference>
<accession>A0A495QUB2</accession>
<feature type="region of interest" description="Disordered" evidence="7">
    <location>
        <begin position="330"/>
        <end position="349"/>
    </location>
</feature>
<feature type="transmembrane region" description="Helical" evidence="8">
    <location>
        <begin position="30"/>
        <end position="53"/>
    </location>
</feature>
<dbReference type="OrthoDB" id="9806127at2"/>
<dbReference type="GO" id="GO:0140359">
    <property type="term" value="F:ABC-type transporter activity"/>
    <property type="evidence" value="ECO:0007669"/>
    <property type="project" value="InterPro"/>
</dbReference>
<proteinExistence type="predicted"/>
<dbReference type="InterPro" id="IPR017871">
    <property type="entry name" value="ABC_transporter-like_CS"/>
</dbReference>
<dbReference type="Gene3D" id="1.20.1560.10">
    <property type="entry name" value="ABC transporter type 1, transmembrane domain"/>
    <property type="match status" value="1"/>
</dbReference>
<keyword evidence="2 8" id="KW-0812">Transmembrane</keyword>
<dbReference type="AlphaFoldDB" id="A0A495QUB2"/>
<keyword evidence="5 8" id="KW-1133">Transmembrane helix</keyword>
<feature type="region of interest" description="Disordered" evidence="7">
    <location>
        <begin position="563"/>
        <end position="589"/>
    </location>
</feature>
<evidence type="ECO:0000313" key="11">
    <source>
        <dbReference type="EMBL" id="RKS77003.1"/>
    </source>
</evidence>
<feature type="transmembrane region" description="Helical" evidence="8">
    <location>
        <begin position="253"/>
        <end position="276"/>
    </location>
</feature>
<comment type="subcellular location">
    <subcellularLocation>
        <location evidence="1">Cell membrane</location>
        <topology evidence="1">Multi-pass membrane protein</topology>
    </subcellularLocation>
</comment>
<dbReference type="Pfam" id="PF00664">
    <property type="entry name" value="ABC_membrane"/>
    <property type="match status" value="1"/>
</dbReference>